<dbReference type="SUPFAM" id="SSF47384">
    <property type="entry name" value="Homodimeric domain of signal transducing histidine kinase"/>
    <property type="match status" value="1"/>
</dbReference>
<dbReference type="Gene3D" id="3.40.50.2300">
    <property type="match status" value="1"/>
</dbReference>
<evidence type="ECO:0000313" key="10">
    <source>
        <dbReference type="Proteomes" id="UP001596037"/>
    </source>
</evidence>
<organism evidence="9 10">
    <name type="scientific">Caenimonas terrae</name>
    <dbReference type="NCBI Taxonomy" id="696074"/>
    <lineage>
        <taxon>Bacteria</taxon>
        <taxon>Pseudomonadati</taxon>
        <taxon>Pseudomonadota</taxon>
        <taxon>Betaproteobacteria</taxon>
        <taxon>Burkholderiales</taxon>
        <taxon>Comamonadaceae</taxon>
        <taxon>Caenimonas</taxon>
    </lineage>
</organism>
<feature type="modified residue" description="4-aspartylphosphate" evidence="4">
    <location>
        <position position="623"/>
    </location>
</feature>
<dbReference type="PANTHER" id="PTHR43065:SF42">
    <property type="entry name" value="TWO-COMPONENT SENSOR PPRA"/>
    <property type="match status" value="1"/>
</dbReference>
<reference evidence="10" key="1">
    <citation type="journal article" date="2019" name="Int. J. Syst. Evol. Microbiol.">
        <title>The Global Catalogue of Microorganisms (GCM) 10K type strain sequencing project: providing services to taxonomists for standard genome sequencing and annotation.</title>
        <authorList>
            <consortium name="The Broad Institute Genomics Platform"/>
            <consortium name="The Broad Institute Genome Sequencing Center for Infectious Disease"/>
            <person name="Wu L."/>
            <person name="Ma J."/>
        </authorList>
    </citation>
    <scope>NUCLEOTIDE SEQUENCE [LARGE SCALE GENOMIC DNA]</scope>
    <source>
        <strain evidence="10">CCUG 57401</strain>
    </source>
</reference>
<dbReference type="SMART" id="SM00387">
    <property type="entry name" value="HATPase_c"/>
    <property type="match status" value="1"/>
</dbReference>
<dbReference type="InterPro" id="IPR011006">
    <property type="entry name" value="CheY-like_superfamily"/>
</dbReference>
<evidence type="ECO:0000313" key="9">
    <source>
        <dbReference type="EMBL" id="MFC5499425.1"/>
    </source>
</evidence>
<evidence type="ECO:0000259" key="7">
    <source>
        <dbReference type="PROSITE" id="PS50109"/>
    </source>
</evidence>
<dbReference type="CDD" id="cd00156">
    <property type="entry name" value="REC"/>
    <property type="match status" value="1"/>
</dbReference>
<dbReference type="Gene3D" id="3.30.450.20">
    <property type="entry name" value="PAS domain"/>
    <property type="match status" value="1"/>
</dbReference>
<keyword evidence="3 4" id="KW-0597">Phosphoprotein</keyword>
<dbReference type="CDD" id="cd00082">
    <property type="entry name" value="HisKA"/>
    <property type="match status" value="1"/>
</dbReference>
<proteinExistence type="predicted"/>
<dbReference type="InterPro" id="IPR036890">
    <property type="entry name" value="HATPase_C_sf"/>
</dbReference>
<keyword evidence="6" id="KW-0472">Membrane</keyword>
<dbReference type="Pfam" id="PF00072">
    <property type="entry name" value="Response_reg"/>
    <property type="match status" value="1"/>
</dbReference>
<dbReference type="InterPro" id="IPR003661">
    <property type="entry name" value="HisK_dim/P_dom"/>
</dbReference>
<accession>A0ABW0NFV6</accession>
<feature type="coiled-coil region" evidence="5">
    <location>
        <begin position="296"/>
        <end position="323"/>
    </location>
</feature>
<dbReference type="SUPFAM" id="SSF52172">
    <property type="entry name" value="CheY-like"/>
    <property type="match status" value="1"/>
</dbReference>
<dbReference type="PROSITE" id="PS50110">
    <property type="entry name" value="RESPONSE_REGULATORY"/>
    <property type="match status" value="1"/>
</dbReference>
<dbReference type="InterPro" id="IPR004358">
    <property type="entry name" value="Sig_transdc_His_kin-like_C"/>
</dbReference>
<protein>
    <recommendedName>
        <fullName evidence="2">histidine kinase</fullName>
        <ecNumber evidence="2">2.7.13.3</ecNumber>
    </recommendedName>
</protein>
<dbReference type="CDD" id="cd12914">
    <property type="entry name" value="PDC1_DGC_like"/>
    <property type="match status" value="1"/>
</dbReference>
<keyword evidence="6" id="KW-1133">Transmembrane helix</keyword>
<dbReference type="EC" id="2.7.13.3" evidence="2"/>
<dbReference type="InterPro" id="IPR001789">
    <property type="entry name" value="Sig_transdc_resp-reg_receiver"/>
</dbReference>
<dbReference type="Pfam" id="PF02518">
    <property type="entry name" value="HATPase_c"/>
    <property type="match status" value="1"/>
</dbReference>
<dbReference type="GO" id="GO:0005524">
    <property type="term" value="F:ATP binding"/>
    <property type="evidence" value="ECO:0007669"/>
    <property type="project" value="UniProtKB-KW"/>
</dbReference>
<dbReference type="SMART" id="SM00388">
    <property type="entry name" value="HisKA"/>
    <property type="match status" value="1"/>
</dbReference>
<dbReference type="InterPro" id="IPR005467">
    <property type="entry name" value="His_kinase_dom"/>
</dbReference>
<dbReference type="InterPro" id="IPR036097">
    <property type="entry name" value="HisK_dim/P_sf"/>
</dbReference>
<keyword evidence="9" id="KW-0547">Nucleotide-binding</keyword>
<comment type="caution">
    <text evidence="9">The sequence shown here is derived from an EMBL/GenBank/DDBJ whole genome shotgun (WGS) entry which is preliminary data.</text>
</comment>
<dbReference type="EMBL" id="JBHSMF010000009">
    <property type="protein sequence ID" value="MFC5499425.1"/>
    <property type="molecule type" value="Genomic_DNA"/>
</dbReference>
<feature type="domain" description="Response regulatory" evidence="8">
    <location>
        <begin position="572"/>
        <end position="688"/>
    </location>
</feature>
<evidence type="ECO:0000256" key="4">
    <source>
        <dbReference type="PROSITE-ProRule" id="PRU00169"/>
    </source>
</evidence>
<dbReference type="RefSeq" id="WP_376851648.1">
    <property type="nucleotide sequence ID" value="NZ_JBHSMF010000009.1"/>
</dbReference>
<keyword evidence="10" id="KW-1185">Reference proteome</keyword>
<evidence type="ECO:0000256" key="6">
    <source>
        <dbReference type="SAM" id="Phobius"/>
    </source>
</evidence>
<dbReference type="PANTHER" id="PTHR43065">
    <property type="entry name" value="SENSOR HISTIDINE KINASE"/>
    <property type="match status" value="1"/>
</dbReference>
<keyword evidence="6" id="KW-0812">Transmembrane</keyword>
<dbReference type="Pfam" id="PF00512">
    <property type="entry name" value="HisKA"/>
    <property type="match status" value="1"/>
</dbReference>
<evidence type="ECO:0000256" key="3">
    <source>
        <dbReference type="ARBA" id="ARBA00022553"/>
    </source>
</evidence>
<sequence>MESRLRTRLQQIPRRWLLAIAFTLGVALLSAAVLWHLRANALQAQARELTLLSLALADEADRGLQGAQQGLQALRAELQDGRLPLAGAARALQTRAALMPLVAQLWLVDTQGRVLSASQAGPAPGPATFRPALDGLRADSIAVGSPFADPVTHEPMIAIATGFRQTPQGVAGWILAAIPARALLGAFSVASPALDARMAVFRDDGIRLTGAIVQPPRLPPAALAQRLAGRQGVNALRFGDGSERLVAVHDLPRFGLQVVLTRSIDAALAGWRQTAQLTGAGIALLLLVVAVAVRRVRRADRHRDEAQRALQQQRSRASKLEALGTLAGGVAHDFNNVLAAIVGFGEMAHDAAAPGSEQWRQIDRVLQAALRGKSLVERILAFSRGGARTSTVFELEPIVQEVLALLAASLRPGIVLERALDTDGARLRGDPTQVFEAVMNLCTNAMQAMPRGGRLSVRLERAVVDRPRVLSHSRLEPGHYLRLAVQDQGTGMTAGVMERLFEPFFTTREAQAGTGLGLAVVHGVIAEAGGAIDVQSAPGQGACFALYFPESRDPLARTPAAPDAAAAGAGQRLLVVDDDPALVALTSAMLGALGYRPTGCTEPAAALQALREGGERYAALITDEVMPQMTGTQLTRLVRLVHPELPVLLVSGYGGAALALRAAQAGVTRLLAKPLQRAELGHALDELLRRR</sequence>
<keyword evidence="5" id="KW-0175">Coiled coil</keyword>
<dbReference type="PROSITE" id="PS50109">
    <property type="entry name" value="HIS_KIN"/>
    <property type="match status" value="1"/>
</dbReference>
<dbReference type="SMART" id="SM00448">
    <property type="entry name" value="REC"/>
    <property type="match status" value="1"/>
</dbReference>
<evidence type="ECO:0000256" key="1">
    <source>
        <dbReference type="ARBA" id="ARBA00000085"/>
    </source>
</evidence>
<evidence type="ECO:0000259" key="8">
    <source>
        <dbReference type="PROSITE" id="PS50110"/>
    </source>
</evidence>
<feature type="transmembrane region" description="Helical" evidence="6">
    <location>
        <begin position="275"/>
        <end position="293"/>
    </location>
</feature>
<feature type="domain" description="Histidine kinase" evidence="7">
    <location>
        <begin position="329"/>
        <end position="552"/>
    </location>
</feature>
<evidence type="ECO:0000256" key="5">
    <source>
        <dbReference type="SAM" id="Coils"/>
    </source>
</evidence>
<keyword evidence="9" id="KW-0067">ATP-binding</keyword>
<dbReference type="Proteomes" id="UP001596037">
    <property type="component" value="Unassembled WGS sequence"/>
</dbReference>
<dbReference type="InterPro" id="IPR003594">
    <property type="entry name" value="HATPase_dom"/>
</dbReference>
<gene>
    <name evidence="9" type="ORF">ACFPOE_17905</name>
</gene>
<dbReference type="PRINTS" id="PR00344">
    <property type="entry name" value="BCTRLSENSOR"/>
</dbReference>
<dbReference type="Gene3D" id="1.10.287.130">
    <property type="match status" value="1"/>
</dbReference>
<feature type="transmembrane region" description="Helical" evidence="6">
    <location>
        <begin position="16"/>
        <end position="37"/>
    </location>
</feature>
<evidence type="ECO:0000256" key="2">
    <source>
        <dbReference type="ARBA" id="ARBA00012438"/>
    </source>
</evidence>
<name>A0ABW0NFV6_9BURK</name>
<dbReference type="SUPFAM" id="SSF55874">
    <property type="entry name" value="ATPase domain of HSP90 chaperone/DNA topoisomerase II/histidine kinase"/>
    <property type="match status" value="1"/>
</dbReference>
<comment type="catalytic activity">
    <reaction evidence="1">
        <text>ATP + protein L-histidine = ADP + protein N-phospho-L-histidine.</text>
        <dbReference type="EC" id="2.7.13.3"/>
    </reaction>
</comment>
<dbReference type="Gene3D" id="3.30.565.10">
    <property type="entry name" value="Histidine kinase-like ATPase, C-terminal domain"/>
    <property type="match status" value="1"/>
</dbReference>